<evidence type="ECO:0000259" key="3">
    <source>
        <dbReference type="Pfam" id="PF00501"/>
    </source>
</evidence>
<comment type="similarity">
    <text evidence="1">Belongs to the ATP-dependent AMP-binding enzyme family.</text>
</comment>
<proteinExistence type="inferred from homology"/>
<dbReference type="InterPro" id="IPR042099">
    <property type="entry name" value="ANL_N_sf"/>
</dbReference>
<dbReference type="PANTHER" id="PTHR43201:SF5">
    <property type="entry name" value="MEDIUM-CHAIN ACYL-COA LIGASE ACSF2, MITOCHONDRIAL"/>
    <property type="match status" value="1"/>
</dbReference>
<keyword evidence="6" id="KW-1185">Reference proteome</keyword>
<sequence length="472" mass="49423">MTKGLASAGSALVTSPEWVDEVLLRGADDDRCLYSGGPVDRAALRRLVAQRQARLTEAGLRAGGSLALRLPPSVAYVANLLAGWRIGAQVSLLDHRLTAFEVDAALDRLAPQVVVEPGRITSSPLSPFADVEETVTARPGRPAGTPHAVIQLSSGSTGPSKVIGRTAADLVAEIERYTRIDGVPLPGERIIVLASMVHVLGLVGALLYGLHAGVQVRPPERLTGDSVLDAVAAEATPATVLGVPFHIGLLASVVDPPRLPQLKRMTTGGEAVPAATATAFTERYGVPLGNMWGMTEVGVIATDLFGEHRPALTPAPGLQVVERGGELWVSRPESPYVGLSDPDRWADGWLHTRDTGAVDPDTGLVTVKGRLDSQVSVGGLKVDLTEVEATLAELPGVVAAVVLHDDVITAYAQLDAPATAASVQAGLAERLAAYKRPRRVHVLDAMPRTTTGKLVRDRSVLRAAAAGNGVPR</sequence>
<dbReference type="Gene3D" id="3.30.300.30">
    <property type="match status" value="1"/>
</dbReference>
<dbReference type="PROSITE" id="PS00455">
    <property type="entry name" value="AMP_BINDING"/>
    <property type="match status" value="1"/>
</dbReference>
<evidence type="ECO:0000259" key="4">
    <source>
        <dbReference type="Pfam" id="PF13193"/>
    </source>
</evidence>
<protein>
    <submittedName>
        <fullName evidence="5">Acyl-CoA synthetase (AMP-forming)/AMP-acid ligase II</fullName>
    </submittedName>
</protein>
<dbReference type="OrthoDB" id="3802565at2"/>
<name>A0A543JRB8_9PSEU</name>
<organism evidence="5 6">
    <name type="scientific">Saccharothrix saharensis</name>
    <dbReference type="NCBI Taxonomy" id="571190"/>
    <lineage>
        <taxon>Bacteria</taxon>
        <taxon>Bacillati</taxon>
        <taxon>Actinomycetota</taxon>
        <taxon>Actinomycetes</taxon>
        <taxon>Pseudonocardiales</taxon>
        <taxon>Pseudonocardiaceae</taxon>
        <taxon>Saccharothrix</taxon>
    </lineage>
</organism>
<evidence type="ECO:0000256" key="1">
    <source>
        <dbReference type="ARBA" id="ARBA00006432"/>
    </source>
</evidence>
<dbReference type="InterPro" id="IPR045851">
    <property type="entry name" value="AMP-bd_C_sf"/>
</dbReference>
<feature type="domain" description="AMP-dependent synthetase/ligase" evidence="3">
    <location>
        <begin position="43"/>
        <end position="312"/>
    </location>
</feature>
<dbReference type="GO" id="GO:0006631">
    <property type="term" value="P:fatty acid metabolic process"/>
    <property type="evidence" value="ECO:0007669"/>
    <property type="project" value="TreeGrafter"/>
</dbReference>
<accession>A0A543JRB8</accession>
<dbReference type="Gene3D" id="3.40.50.12780">
    <property type="entry name" value="N-terminal domain of ligase-like"/>
    <property type="match status" value="1"/>
</dbReference>
<evidence type="ECO:0000313" key="6">
    <source>
        <dbReference type="Proteomes" id="UP000316628"/>
    </source>
</evidence>
<dbReference type="InterPro" id="IPR020845">
    <property type="entry name" value="AMP-binding_CS"/>
</dbReference>
<evidence type="ECO:0000313" key="5">
    <source>
        <dbReference type="EMBL" id="TQM85347.1"/>
    </source>
</evidence>
<dbReference type="EMBL" id="VFPP01000001">
    <property type="protein sequence ID" value="TQM85347.1"/>
    <property type="molecule type" value="Genomic_DNA"/>
</dbReference>
<dbReference type="GO" id="GO:0031956">
    <property type="term" value="F:medium-chain fatty acid-CoA ligase activity"/>
    <property type="evidence" value="ECO:0007669"/>
    <property type="project" value="TreeGrafter"/>
</dbReference>
<dbReference type="Pfam" id="PF13193">
    <property type="entry name" value="AMP-binding_C"/>
    <property type="match status" value="1"/>
</dbReference>
<dbReference type="InterPro" id="IPR000873">
    <property type="entry name" value="AMP-dep_synth/lig_dom"/>
</dbReference>
<reference evidence="5 6" key="1">
    <citation type="submission" date="2019-06" db="EMBL/GenBank/DDBJ databases">
        <title>Sequencing the genomes of 1000 actinobacteria strains.</title>
        <authorList>
            <person name="Klenk H.-P."/>
        </authorList>
    </citation>
    <scope>NUCLEOTIDE SEQUENCE [LARGE SCALE GENOMIC DNA]</scope>
    <source>
        <strain evidence="5 6">DSM 45456</strain>
    </source>
</reference>
<dbReference type="CDD" id="cd04433">
    <property type="entry name" value="AFD_class_I"/>
    <property type="match status" value="1"/>
</dbReference>
<keyword evidence="2 5" id="KW-0436">Ligase</keyword>
<dbReference type="PANTHER" id="PTHR43201">
    <property type="entry name" value="ACYL-COA SYNTHETASE"/>
    <property type="match status" value="1"/>
</dbReference>
<dbReference type="Pfam" id="PF00501">
    <property type="entry name" value="AMP-binding"/>
    <property type="match status" value="1"/>
</dbReference>
<dbReference type="Proteomes" id="UP000316628">
    <property type="component" value="Unassembled WGS sequence"/>
</dbReference>
<comment type="caution">
    <text evidence="5">The sequence shown here is derived from an EMBL/GenBank/DDBJ whole genome shotgun (WGS) entry which is preliminary data.</text>
</comment>
<evidence type="ECO:0000256" key="2">
    <source>
        <dbReference type="ARBA" id="ARBA00022598"/>
    </source>
</evidence>
<dbReference type="AlphaFoldDB" id="A0A543JRB8"/>
<dbReference type="InterPro" id="IPR025110">
    <property type="entry name" value="AMP-bd_C"/>
</dbReference>
<gene>
    <name evidence="5" type="ORF">FHX81_7826</name>
</gene>
<feature type="domain" description="AMP-binding enzyme C-terminal" evidence="4">
    <location>
        <begin position="386"/>
        <end position="453"/>
    </location>
</feature>
<dbReference type="SUPFAM" id="SSF56801">
    <property type="entry name" value="Acetyl-CoA synthetase-like"/>
    <property type="match status" value="1"/>
</dbReference>